<name>A0ABV5Z533_9STAP</name>
<dbReference type="SUPFAM" id="SSF56634">
    <property type="entry name" value="Heme-dependent catalase-like"/>
    <property type="match status" value="1"/>
</dbReference>
<keyword evidence="2" id="KW-1185">Reference proteome</keyword>
<dbReference type="Gene3D" id="2.40.180.10">
    <property type="entry name" value="Catalase core domain"/>
    <property type="match status" value="1"/>
</dbReference>
<dbReference type="Proteomes" id="UP001589740">
    <property type="component" value="Unassembled WGS sequence"/>
</dbReference>
<dbReference type="InterPro" id="IPR020835">
    <property type="entry name" value="Catalase_sf"/>
</dbReference>
<reference evidence="1 2" key="1">
    <citation type="submission" date="2024-09" db="EMBL/GenBank/DDBJ databases">
        <authorList>
            <person name="Sun Q."/>
            <person name="Mori K."/>
        </authorList>
    </citation>
    <scope>NUCLEOTIDE SEQUENCE [LARGE SCALE GENOMIC DNA]</scope>
    <source>
        <strain evidence="1 2">JCM 12822</strain>
    </source>
</reference>
<gene>
    <name evidence="1" type="ORF">ACFFLE_09130</name>
</gene>
<evidence type="ECO:0000313" key="2">
    <source>
        <dbReference type="Proteomes" id="UP001589740"/>
    </source>
</evidence>
<proteinExistence type="predicted"/>
<dbReference type="RefSeq" id="WP_380570797.1">
    <property type="nucleotide sequence ID" value="NZ_JBHMAH010000029.1"/>
</dbReference>
<accession>A0ABV5Z533</accession>
<sequence length="385" mass="44542">MKTAAEIIIDLIERFDVHDAGRKRAHGIGTLHRAAVHLNAEGKKVFGDVECATVRLSNAATSKKIPEQLVNIKGCSIRFHHPIRAIDIIGVNFPYFPFSTSSEVINLMYNIHLYVERKNVKRFLNIFRAGGLYSRLDSLLAEMPKRTDMGHKYYTTHSYGNDTLKFRMDYDPQSANIELYSEMDPHTTEHRPKKTTHLGNMSIGEEKVQGIKFFDTMNAPFGRAPNGEIPYLRHFLYRRSFFGRLQETKLGIEQYRLLKELWAEEKHYVLLKDPGIFDQIENLFNSSTGIAAGDFECLLDQAYGRDHTAEKMENFLENIWPHFAHRADEQEAGAYHRLLDEPEVWEVYDFVGFMSLKYEVAELLDSVVVKLMGRKEYQHMQKGKI</sequence>
<evidence type="ECO:0000313" key="1">
    <source>
        <dbReference type="EMBL" id="MFB9861227.1"/>
    </source>
</evidence>
<dbReference type="EMBL" id="JBHMAH010000029">
    <property type="protein sequence ID" value="MFB9861227.1"/>
    <property type="molecule type" value="Genomic_DNA"/>
</dbReference>
<comment type="caution">
    <text evidence="1">The sequence shown here is derived from an EMBL/GenBank/DDBJ whole genome shotgun (WGS) entry which is preliminary data.</text>
</comment>
<protein>
    <submittedName>
        <fullName evidence="1">Uncharacterized protein</fullName>
    </submittedName>
</protein>
<organism evidence="1 2">
    <name type="scientific">Salinicoccus siamensis</name>
    <dbReference type="NCBI Taxonomy" id="381830"/>
    <lineage>
        <taxon>Bacteria</taxon>
        <taxon>Bacillati</taxon>
        <taxon>Bacillota</taxon>
        <taxon>Bacilli</taxon>
        <taxon>Bacillales</taxon>
        <taxon>Staphylococcaceae</taxon>
        <taxon>Salinicoccus</taxon>
    </lineage>
</organism>